<keyword evidence="2" id="KW-0472">Membrane</keyword>
<comment type="caution">
    <text evidence="4">The sequence shown here is derived from an EMBL/GenBank/DDBJ whole genome shotgun (WGS) entry which is preliminary data.</text>
</comment>
<dbReference type="AlphaFoldDB" id="A0A7Y7BA57"/>
<keyword evidence="2" id="KW-0812">Transmembrane</keyword>
<dbReference type="Pfam" id="PF20597">
    <property type="entry name" value="pAdhesive_15"/>
    <property type="match status" value="1"/>
</dbReference>
<evidence type="ECO:0000313" key="4">
    <source>
        <dbReference type="EMBL" id="NVK81386.1"/>
    </source>
</evidence>
<feature type="region of interest" description="Disordered" evidence="1">
    <location>
        <begin position="365"/>
        <end position="397"/>
    </location>
</feature>
<evidence type="ECO:0000313" key="5">
    <source>
        <dbReference type="Proteomes" id="UP000587462"/>
    </source>
</evidence>
<dbReference type="InterPro" id="IPR026588">
    <property type="entry name" value="Choice_anch_A"/>
</dbReference>
<evidence type="ECO:0000256" key="1">
    <source>
        <dbReference type="SAM" id="MobiDB-lite"/>
    </source>
</evidence>
<name>A0A7Y7BA57_STRMO</name>
<gene>
    <name evidence="4" type="ORF">HG542_27555</name>
</gene>
<organism evidence="4 5">
    <name type="scientific">Streptomyces morookaense</name>
    <name type="common">Streptoverticillium morookaense</name>
    <dbReference type="NCBI Taxonomy" id="1970"/>
    <lineage>
        <taxon>Bacteria</taxon>
        <taxon>Bacillati</taxon>
        <taxon>Actinomycetota</taxon>
        <taxon>Actinomycetes</taxon>
        <taxon>Kitasatosporales</taxon>
        <taxon>Streptomycetaceae</taxon>
        <taxon>Streptomyces</taxon>
    </lineage>
</organism>
<keyword evidence="5" id="KW-1185">Reference proteome</keyword>
<dbReference type="RefSeq" id="WP_171086078.1">
    <property type="nucleotide sequence ID" value="NZ_BNBU01000010.1"/>
</dbReference>
<accession>A0A7Y7BA57</accession>
<evidence type="ECO:0000256" key="2">
    <source>
        <dbReference type="SAM" id="Phobius"/>
    </source>
</evidence>
<dbReference type="NCBIfam" id="TIGR04215">
    <property type="entry name" value="choice_anch_A"/>
    <property type="match status" value="1"/>
</dbReference>
<feature type="compositionally biased region" description="Basic residues" evidence="1">
    <location>
        <begin position="1"/>
        <end position="21"/>
    </location>
</feature>
<feature type="transmembrane region" description="Helical" evidence="2">
    <location>
        <begin position="401"/>
        <end position="424"/>
    </location>
</feature>
<protein>
    <submittedName>
        <fullName evidence="4">Choice-of-anchor A family protein</fullName>
    </submittedName>
</protein>
<dbReference type="EMBL" id="JABBXF010000079">
    <property type="protein sequence ID" value="NVK81386.1"/>
    <property type="molecule type" value="Genomic_DNA"/>
</dbReference>
<evidence type="ECO:0000259" key="3">
    <source>
        <dbReference type="Pfam" id="PF20597"/>
    </source>
</evidence>
<proteinExistence type="predicted"/>
<reference evidence="4 5" key="1">
    <citation type="submission" date="2020-04" db="EMBL/GenBank/DDBJ databases">
        <title>Draft Genome Sequence of Streptomyces morookaense DSM 40503, an 8-azaguanine-producing strain.</title>
        <authorList>
            <person name="Qi J."/>
            <person name="Gao J.-M."/>
        </authorList>
    </citation>
    <scope>NUCLEOTIDE SEQUENCE [LARGE SCALE GENOMIC DNA]</scope>
    <source>
        <strain evidence="4 5">DSM 40503</strain>
    </source>
</reference>
<sequence length="434" mass="44685">MRERRHRRHQHPHPHRRKPRHPAATLLATGVVAGGAVLLSAVGAPGVAEPLPAGLGPCMSGSCPGVFPEPAAGPARGRDNAVNVFVGGDFHVRRAAAEAEGRVVVLGSFDVAEREGATQAYQVGAASLGSHVPPDNGSAFLRVGGDVRVAGGRKLLAEDGTVNGTVAYAGTRTGTVSPRAVHDASAVDRYRHLRDVLTSASSCYAYDKGVPRKPTGTAVNYGQATVFTGDGTSPLQVFDVDFDLAAPDGGAQAVEFRNVPQDATVLVNFMGDSRMVSPSETGVTGARRERILWNFPDASEVRLTGSGNLHGSVLVGRPASTTVVTLNALNGRLFTAGSLSHESGVSGGQGIHAYPFDGELPDCQTAGVLAAGGPRGDSSIRPAASPSAGGDRELAHGGPPMGMSMAIGGTCVGAGAALALYVLYRSRWPMRRGR</sequence>
<keyword evidence="2" id="KW-1133">Transmembrane helix</keyword>
<feature type="region of interest" description="Disordered" evidence="1">
    <location>
        <begin position="1"/>
        <end position="22"/>
    </location>
</feature>
<feature type="domain" description="Choice-of-anchor A" evidence="3">
    <location>
        <begin position="83"/>
        <end position="340"/>
    </location>
</feature>
<dbReference type="Proteomes" id="UP000587462">
    <property type="component" value="Unassembled WGS sequence"/>
</dbReference>